<dbReference type="GO" id="GO:0043597">
    <property type="term" value="C:cytoplasmic replication fork"/>
    <property type="evidence" value="ECO:0007669"/>
    <property type="project" value="TreeGrafter"/>
</dbReference>
<dbReference type="Proteomes" id="UP000019113">
    <property type="component" value="Unassembled WGS sequence"/>
</dbReference>
<reference evidence="16 17" key="1">
    <citation type="submission" date="2013-08" db="EMBL/GenBank/DDBJ databases">
        <title>draft genome of Halomonas huanghegensis, strain BJGMM-B45T.</title>
        <authorList>
            <person name="Miao C."/>
            <person name="Wan Y."/>
            <person name="Jin W."/>
        </authorList>
    </citation>
    <scope>NUCLEOTIDE SEQUENCE [LARGE SCALE GENOMIC DNA]</scope>
    <source>
        <strain evidence="16 17">BJGMM-B45</strain>
    </source>
</reference>
<evidence type="ECO:0000259" key="15">
    <source>
        <dbReference type="PROSITE" id="PS52039"/>
    </source>
</evidence>
<dbReference type="GO" id="GO:0006310">
    <property type="term" value="P:DNA recombination"/>
    <property type="evidence" value="ECO:0007669"/>
    <property type="project" value="TreeGrafter"/>
</dbReference>
<dbReference type="PROSITE" id="PS52039">
    <property type="entry name" value="TOPO_IA_2"/>
    <property type="match status" value="1"/>
</dbReference>
<dbReference type="GO" id="GO:0006281">
    <property type="term" value="P:DNA repair"/>
    <property type="evidence" value="ECO:0007669"/>
    <property type="project" value="TreeGrafter"/>
</dbReference>
<evidence type="ECO:0000256" key="9">
    <source>
        <dbReference type="ARBA" id="ARBA00030003"/>
    </source>
</evidence>
<dbReference type="Pfam" id="PF01131">
    <property type="entry name" value="Topoisom_bac"/>
    <property type="match status" value="1"/>
</dbReference>
<dbReference type="InterPro" id="IPR034144">
    <property type="entry name" value="TOPRIM_TopoIII"/>
</dbReference>
<organism evidence="16 17">
    <name type="scientific">Halomonas huangheensis</name>
    <dbReference type="NCBI Taxonomy" id="1178482"/>
    <lineage>
        <taxon>Bacteria</taxon>
        <taxon>Pseudomonadati</taxon>
        <taxon>Pseudomonadota</taxon>
        <taxon>Gammaproteobacteria</taxon>
        <taxon>Oceanospirillales</taxon>
        <taxon>Halomonadaceae</taxon>
        <taxon>Halomonas</taxon>
    </lineage>
</organism>
<dbReference type="GO" id="GO:0003917">
    <property type="term" value="F:DNA topoisomerase type I (single strand cut, ATP-independent) activity"/>
    <property type="evidence" value="ECO:0007669"/>
    <property type="project" value="UniProtKB-EC"/>
</dbReference>
<dbReference type="GO" id="GO:0006265">
    <property type="term" value="P:DNA topological change"/>
    <property type="evidence" value="ECO:0007669"/>
    <property type="project" value="InterPro"/>
</dbReference>
<dbReference type="InterPro" id="IPR006171">
    <property type="entry name" value="TOPRIM_dom"/>
</dbReference>
<keyword evidence="4" id="KW-0479">Metal-binding</keyword>
<name>W1N1R8_9GAMM</name>
<keyword evidence="17" id="KW-1185">Reference proteome</keyword>
<sequence length="662" mass="74289">MRLIIAEKPSLARAIAEALPASAQRREGYLEAGDTIVSWCVGHLLEQAPPDAYDASFKTWRRDHLPIVPQRWKLVPRPKARGQLSVLRGLLKRASSVVHAGDPDREGQLLVQEVIEYLGWKGPISRLLISDLNRPAVTRALARIEDNARYLPLYRAAEARSRADWLYGINLTRAWTLIGRQAGHDGVLSIGRVQTPVLGLVVKRDEEIRDFTPYPFYVLWAQLAVSAGQLKAWWVPGEHHRLDDRGRLLERPPADELAARLKGAEGRLAELDRRQRRQPPPLPYSLSALQVDAARRHGLSAKAVLDICQRLYERHQLITYPRSDCRYLPREHLGGMPALLASACARDTVLSSWLNNADMSLRSRAWDDSKVGAHHALSPTGKPFDPARLSKQEADVYRLITRNVLAQFYPPLETCEVKAEFHILDERFRASGQEIIAAGWKPLFTTREETPPLPSLRQGESCRVLDTEVEDKQTRPPEHFTDASLIKAMMNIARYVENSEVRRTLRDTDGLGTEATRANIIETLIDRCYLVREGKALRATQLGVALIHSVPPAVGRPERTAVWEQRLEDIANQGDPAPFLDALVTDLHQLVAAADTQRLAQALGEARRHQGIPDAAAPRKRRRSTTTQRTGKSGRSKSSSSQRKSRSSSAPARRQRRSPKDS</sequence>
<dbReference type="InterPro" id="IPR000380">
    <property type="entry name" value="Topo_IA"/>
</dbReference>
<evidence type="ECO:0000256" key="5">
    <source>
        <dbReference type="ARBA" id="ARBA00022842"/>
    </source>
</evidence>
<dbReference type="InterPro" id="IPR013497">
    <property type="entry name" value="Topo_IA_cen"/>
</dbReference>
<dbReference type="KEGG" id="hhu:AR456_07890"/>
<keyword evidence="7" id="KW-0238">DNA-binding</keyword>
<keyword evidence="5" id="KW-0460">Magnesium</keyword>
<dbReference type="Gene3D" id="1.10.460.10">
    <property type="entry name" value="Topoisomerase I, domain 2"/>
    <property type="match status" value="1"/>
</dbReference>
<dbReference type="InterPro" id="IPR023405">
    <property type="entry name" value="Topo_IA_core_domain"/>
</dbReference>
<feature type="region of interest" description="Disordered" evidence="13">
    <location>
        <begin position="603"/>
        <end position="662"/>
    </location>
</feature>
<dbReference type="InterPro" id="IPR003601">
    <property type="entry name" value="Topo_IA_2"/>
</dbReference>
<dbReference type="EC" id="5.6.2.1" evidence="3"/>
<dbReference type="eggNOG" id="COG0550">
    <property type="taxonomic scope" value="Bacteria"/>
</dbReference>
<evidence type="ECO:0000256" key="10">
    <source>
        <dbReference type="ARBA" id="ARBA00031985"/>
    </source>
</evidence>
<dbReference type="GO" id="GO:0046872">
    <property type="term" value="F:metal ion binding"/>
    <property type="evidence" value="ECO:0007669"/>
    <property type="project" value="UniProtKB-KW"/>
</dbReference>
<comment type="caution">
    <text evidence="16">The sequence shown here is derived from an EMBL/GenBank/DDBJ whole genome shotgun (WGS) entry which is preliminary data.</text>
</comment>
<dbReference type="Gene3D" id="1.10.290.10">
    <property type="entry name" value="Topoisomerase I, domain 4"/>
    <property type="match status" value="1"/>
</dbReference>
<dbReference type="PANTHER" id="PTHR11390">
    <property type="entry name" value="PROKARYOTIC DNA TOPOISOMERASE"/>
    <property type="match status" value="1"/>
</dbReference>
<evidence type="ECO:0000256" key="8">
    <source>
        <dbReference type="ARBA" id="ARBA00023235"/>
    </source>
</evidence>
<dbReference type="Pfam" id="PF01751">
    <property type="entry name" value="Toprim"/>
    <property type="match status" value="1"/>
</dbReference>
<dbReference type="PROSITE" id="PS00396">
    <property type="entry name" value="TOPO_IA_1"/>
    <property type="match status" value="1"/>
</dbReference>
<gene>
    <name evidence="16" type="ORF">BJB45_06545</name>
</gene>
<evidence type="ECO:0000256" key="4">
    <source>
        <dbReference type="ARBA" id="ARBA00022723"/>
    </source>
</evidence>
<dbReference type="SUPFAM" id="SSF56712">
    <property type="entry name" value="Prokaryotic type I DNA topoisomerase"/>
    <property type="match status" value="1"/>
</dbReference>
<evidence type="ECO:0000256" key="6">
    <source>
        <dbReference type="ARBA" id="ARBA00023029"/>
    </source>
</evidence>
<evidence type="ECO:0000256" key="3">
    <source>
        <dbReference type="ARBA" id="ARBA00012891"/>
    </source>
</evidence>
<dbReference type="SMART" id="SM00493">
    <property type="entry name" value="TOPRIM"/>
    <property type="match status" value="1"/>
</dbReference>
<dbReference type="EMBL" id="AVBC01000045">
    <property type="protein sequence ID" value="ERL49434.1"/>
    <property type="molecule type" value="Genomic_DNA"/>
</dbReference>
<evidence type="ECO:0000256" key="12">
    <source>
        <dbReference type="ARBA" id="ARBA00032877"/>
    </source>
</evidence>
<protein>
    <recommendedName>
        <fullName evidence="3">DNA topoisomerase</fullName>
        <ecNumber evidence="3">5.6.2.1</ecNumber>
    </recommendedName>
    <alternativeName>
        <fullName evidence="12">Omega-protein</fullName>
    </alternativeName>
    <alternativeName>
        <fullName evidence="11">Relaxing enzyme</fullName>
    </alternativeName>
    <alternativeName>
        <fullName evidence="9">Swivelase</fullName>
    </alternativeName>
    <alternativeName>
        <fullName evidence="10">Untwisting enzyme</fullName>
    </alternativeName>
</protein>
<dbReference type="RefSeq" id="WP_021820845.1">
    <property type="nucleotide sequence ID" value="NZ_AVBC01000045.1"/>
</dbReference>
<dbReference type="Gene3D" id="2.70.20.10">
    <property type="entry name" value="Topoisomerase I, domain 3"/>
    <property type="match status" value="1"/>
</dbReference>
<dbReference type="InterPro" id="IPR003602">
    <property type="entry name" value="Topo_IA_DNA-bd_dom"/>
</dbReference>
<evidence type="ECO:0000313" key="16">
    <source>
        <dbReference type="EMBL" id="ERL49434.1"/>
    </source>
</evidence>
<dbReference type="NCBIfam" id="NF005829">
    <property type="entry name" value="PRK07726.1"/>
    <property type="match status" value="1"/>
</dbReference>
<dbReference type="PRINTS" id="PR00417">
    <property type="entry name" value="PRTPISMRASEI"/>
</dbReference>
<dbReference type="PATRIC" id="fig|1178482.3.peg.3889"/>
<feature type="domain" description="Toprim" evidence="14">
    <location>
        <begin position="1"/>
        <end position="133"/>
    </location>
</feature>
<feature type="domain" description="Topo IA-type catalytic" evidence="15">
    <location>
        <begin position="150"/>
        <end position="591"/>
    </location>
</feature>
<evidence type="ECO:0000256" key="7">
    <source>
        <dbReference type="ARBA" id="ARBA00023125"/>
    </source>
</evidence>
<keyword evidence="8" id="KW-0413">Isomerase</keyword>
<dbReference type="InterPro" id="IPR013825">
    <property type="entry name" value="Topo_IA_cen_sub2"/>
</dbReference>
<dbReference type="GO" id="GO:0003677">
    <property type="term" value="F:DNA binding"/>
    <property type="evidence" value="ECO:0007669"/>
    <property type="project" value="UniProtKB-KW"/>
</dbReference>
<dbReference type="NCBIfam" id="TIGR01056">
    <property type="entry name" value="topB"/>
    <property type="match status" value="1"/>
</dbReference>
<evidence type="ECO:0000256" key="13">
    <source>
        <dbReference type="SAM" id="MobiDB-lite"/>
    </source>
</evidence>
<evidence type="ECO:0000256" key="11">
    <source>
        <dbReference type="ARBA" id="ARBA00032235"/>
    </source>
</evidence>
<dbReference type="PANTHER" id="PTHR11390:SF21">
    <property type="entry name" value="DNA TOPOISOMERASE 3-ALPHA"/>
    <property type="match status" value="1"/>
</dbReference>
<dbReference type="CDD" id="cd00186">
    <property type="entry name" value="TOP1Ac"/>
    <property type="match status" value="1"/>
</dbReference>
<evidence type="ECO:0000256" key="2">
    <source>
        <dbReference type="ARBA" id="ARBA00009446"/>
    </source>
</evidence>
<evidence type="ECO:0000259" key="14">
    <source>
        <dbReference type="PROSITE" id="PS50880"/>
    </source>
</evidence>
<dbReference type="FunFam" id="1.10.290.10:FF:000004">
    <property type="entry name" value="DNA topoisomerase 3"/>
    <property type="match status" value="1"/>
</dbReference>
<dbReference type="SMART" id="SM00437">
    <property type="entry name" value="TOP1Ac"/>
    <property type="match status" value="1"/>
</dbReference>
<proteinExistence type="inferred from homology"/>
<keyword evidence="6" id="KW-0799">Topoisomerase</keyword>
<dbReference type="InterPro" id="IPR023406">
    <property type="entry name" value="Topo_IA_AS"/>
</dbReference>
<comment type="similarity">
    <text evidence="2">Belongs to the type IA topoisomerase family.</text>
</comment>
<dbReference type="STRING" id="1178482.AR456_07890"/>
<dbReference type="Gene3D" id="3.40.50.140">
    <property type="match status" value="1"/>
</dbReference>
<dbReference type="OrthoDB" id="9803554at2"/>
<evidence type="ECO:0000313" key="17">
    <source>
        <dbReference type="Proteomes" id="UP000019113"/>
    </source>
</evidence>
<dbReference type="InterPro" id="IPR005738">
    <property type="entry name" value="TopoIII"/>
</dbReference>
<dbReference type="SMART" id="SM00436">
    <property type="entry name" value="TOP1Bc"/>
    <property type="match status" value="1"/>
</dbReference>
<dbReference type="PROSITE" id="PS50880">
    <property type="entry name" value="TOPRIM"/>
    <property type="match status" value="1"/>
</dbReference>
<dbReference type="CDD" id="cd03362">
    <property type="entry name" value="TOPRIM_TopoIA_TopoIII"/>
    <property type="match status" value="1"/>
</dbReference>
<dbReference type="InterPro" id="IPR013824">
    <property type="entry name" value="Topo_IA_cen_sub1"/>
</dbReference>
<feature type="compositionally biased region" description="Basic residues" evidence="13">
    <location>
        <begin position="653"/>
        <end position="662"/>
    </location>
</feature>
<evidence type="ECO:0000256" key="1">
    <source>
        <dbReference type="ARBA" id="ARBA00000213"/>
    </source>
</evidence>
<dbReference type="InterPro" id="IPR013826">
    <property type="entry name" value="Topo_IA_cen_sub3"/>
</dbReference>
<comment type="catalytic activity">
    <reaction evidence="1">
        <text>ATP-independent breakage of single-stranded DNA, followed by passage and rejoining.</text>
        <dbReference type="EC" id="5.6.2.1"/>
    </reaction>
</comment>
<accession>W1N1R8</accession>
<dbReference type="AlphaFoldDB" id="W1N1R8"/>
<feature type="compositionally biased region" description="Low complexity" evidence="13">
    <location>
        <begin position="625"/>
        <end position="652"/>
    </location>
</feature>